<comment type="caution">
    <text evidence="3">The sequence shown here is derived from an EMBL/GenBank/DDBJ whole genome shotgun (WGS) entry which is preliminary data.</text>
</comment>
<evidence type="ECO:0000313" key="4">
    <source>
        <dbReference type="Proteomes" id="UP000703269"/>
    </source>
</evidence>
<evidence type="ECO:0000313" key="3">
    <source>
        <dbReference type="EMBL" id="GJE95857.1"/>
    </source>
</evidence>
<dbReference type="GO" id="GO:0010737">
    <property type="term" value="P:protein kinase A signaling"/>
    <property type="evidence" value="ECO:0007669"/>
    <property type="project" value="TreeGrafter"/>
</dbReference>
<dbReference type="InterPro" id="IPR008862">
    <property type="entry name" value="Tcp11"/>
</dbReference>
<accession>A0A9P3GHS9</accession>
<dbReference type="PANTHER" id="PTHR12832:SF11">
    <property type="entry name" value="LD23868P"/>
    <property type="match status" value="1"/>
</dbReference>
<evidence type="ECO:0000256" key="1">
    <source>
        <dbReference type="ARBA" id="ARBA00010954"/>
    </source>
</evidence>
<sequence length="628" mass="69765">MDALIHRLQQKLQEHPRHPALTDAIATLQALKERKTGNTAFLESLEHKLRILREQEIWAPTPDEEIILAELLQTSPNSATPRLTAHPGQSTPRLPFSFATPTALPMELYGILNQAYYLHLLATEPDTVLPPGKSLLSTLSKPHADRQAPSVLHERVEDLVHRAFWDEALQSLSNPSPPVQLTRLKRLYEDLHLALSPLLPKSHPVLVTLSSPLSPTSAPLRSASIHLREVLQSLKQRCAPSRDGQLDALVRTLQDPSDSALPQTIVDAIRSMLKLAEEMKDDLSQFVLGTMSEQQLRDVITTEAASRERELVLQMWRPEVLRDRWRHWLEESGYPESDATITDLPHRRFIRRVMTALGTNEAVSCNLPAVTVHMSPTGSLEPEPSADTSPVPPNSLPPPLLFTTPALFYIQNHLQALVIAAALRALVRIPTTPLKRKLDAGEDAYSEHSFMRRVWALLRGEVDSEPAADGLKLVNLADEVVRISQAHGCTLHANGTDKNGADTKSAEARLREAVDRTLKPGDPVFQLLQKRLVDAIATHLISHAPVRPQAAPEMHAGRVPPGAKGRKPKLVLDKNEGVHRQLEFARETLSVKGFEHPVLADAVSDAVLRLRKCIAWTELVWADLFAQP</sequence>
<gene>
    <name evidence="3" type="ORF">PsYK624_120480</name>
</gene>
<name>A0A9P3GHS9_9APHY</name>
<dbReference type="EMBL" id="BPQB01000053">
    <property type="protein sequence ID" value="GJE95857.1"/>
    <property type="molecule type" value="Genomic_DNA"/>
</dbReference>
<reference evidence="3 4" key="1">
    <citation type="submission" date="2021-08" db="EMBL/GenBank/DDBJ databases">
        <title>Draft Genome Sequence of Phanerochaete sordida strain YK-624.</title>
        <authorList>
            <person name="Mori T."/>
            <person name="Dohra H."/>
            <person name="Suzuki T."/>
            <person name="Kawagishi H."/>
            <person name="Hirai H."/>
        </authorList>
    </citation>
    <scope>NUCLEOTIDE SEQUENCE [LARGE SCALE GENOMIC DNA]</scope>
    <source>
        <strain evidence="3 4">YK-624</strain>
    </source>
</reference>
<feature type="region of interest" description="Disordered" evidence="2">
    <location>
        <begin position="550"/>
        <end position="569"/>
    </location>
</feature>
<dbReference type="Pfam" id="PF05794">
    <property type="entry name" value="Tcp11"/>
    <property type="match status" value="1"/>
</dbReference>
<keyword evidence="4" id="KW-1185">Reference proteome</keyword>
<dbReference type="AlphaFoldDB" id="A0A9P3GHS9"/>
<evidence type="ECO:0000256" key="2">
    <source>
        <dbReference type="SAM" id="MobiDB-lite"/>
    </source>
</evidence>
<feature type="region of interest" description="Disordered" evidence="2">
    <location>
        <begin position="374"/>
        <end position="396"/>
    </location>
</feature>
<dbReference type="PANTHER" id="PTHR12832">
    <property type="entry name" value="TESTIS-SPECIFIC PROTEIN PBS13 T-COMPLEX 11"/>
    <property type="match status" value="1"/>
</dbReference>
<dbReference type="Proteomes" id="UP000703269">
    <property type="component" value="Unassembled WGS sequence"/>
</dbReference>
<comment type="similarity">
    <text evidence="1">Belongs to the TCP11 family.</text>
</comment>
<proteinExistence type="inferred from homology"/>
<protein>
    <submittedName>
        <fullName evidence="3">Uncharacterized protein</fullName>
    </submittedName>
</protein>
<dbReference type="OrthoDB" id="276323at2759"/>
<organism evidence="3 4">
    <name type="scientific">Phanerochaete sordida</name>
    <dbReference type="NCBI Taxonomy" id="48140"/>
    <lineage>
        <taxon>Eukaryota</taxon>
        <taxon>Fungi</taxon>
        <taxon>Dikarya</taxon>
        <taxon>Basidiomycota</taxon>
        <taxon>Agaricomycotina</taxon>
        <taxon>Agaricomycetes</taxon>
        <taxon>Polyporales</taxon>
        <taxon>Phanerochaetaceae</taxon>
        <taxon>Phanerochaete</taxon>
    </lineage>
</organism>